<dbReference type="PANTHER" id="PTHR11999:SF68">
    <property type="entry name" value="HISTIDINE DECARBOXYLASE"/>
    <property type="match status" value="1"/>
</dbReference>
<evidence type="ECO:0000256" key="10">
    <source>
        <dbReference type="PIRSR" id="PIRSR602129-50"/>
    </source>
</evidence>
<dbReference type="EC" id="4.1.1.22" evidence="4"/>
<keyword evidence="7 10" id="KW-0663">Pyridoxal phosphate</keyword>
<feature type="modified residue" description="N6-(pyridoxal phosphate)lysine" evidence="10">
    <location>
        <position position="67"/>
    </location>
</feature>
<keyword evidence="5" id="KW-0127">Catecholamine biosynthesis</keyword>
<comment type="similarity">
    <text evidence="2 11">Belongs to the group II decarboxylase family.</text>
</comment>
<dbReference type="InterPro" id="IPR002129">
    <property type="entry name" value="PyrdxlP-dep_de-COase"/>
</dbReference>
<evidence type="ECO:0000313" key="13">
    <source>
        <dbReference type="Proteomes" id="UP001626550"/>
    </source>
</evidence>
<dbReference type="AlphaFoldDB" id="A0ABD2PR39"/>
<comment type="caution">
    <text evidence="12">The sequence shown here is derived from an EMBL/GenBank/DDBJ whole genome shotgun (WGS) entry which is preliminary data.</text>
</comment>
<dbReference type="Gene3D" id="3.90.1150.10">
    <property type="entry name" value="Aspartate Aminotransferase, domain 1"/>
    <property type="match status" value="1"/>
</dbReference>
<proteinExistence type="inferred from homology"/>
<dbReference type="Pfam" id="PF00282">
    <property type="entry name" value="Pyridoxal_deC"/>
    <property type="match status" value="1"/>
</dbReference>
<feature type="non-terminal residue" evidence="12">
    <location>
        <position position="1"/>
    </location>
</feature>
<evidence type="ECO:0000256" key="2">
    <source>
        <dbReference type="ARBA" id="ARBA00009533"/>
    </source>
</evidence>
<reference evidence="12 13" key="1">
    <citation type="submission" date="2024-11" db="EMBL/GenBank/DDBJ databases">
        <title>Adaptive evolution of stress response genes in parasites aligns with host niche diversity.</title>
        <authorList>
            <person name="Hahn C."/>
            <person name="Resl P."/>
        </authorList>
    </citation>
    <scope>NUCLEOTIDE SEQUENCE [LARGE SCALE GENOMIC DNA]</scope>
    <source>
        <strain evidence="12">EGGRZ-B1_66</strain>
        <tissue evidence="12">Body</tissue>
    </source>
</reference>
<evidence type="ECO:0000256" key="4">
    <source>
        <dbReference type="ARBA" id="ARBA00012320"/>
    </source>
</evidence>
<evidence type="ECO:0000256" key="5">
    <source>
        <dbReference type="ARBA" id="ARBA00022584"/>
    </source>
</evidence>
<evidence type="ECO:0000256" key="9">
    <source>
        <dbReference type="ARBA" id="ARBA00039946"/>
    </source>
</evidence>
<comment type="subunit">
    <text evidence="3">Homodimer.</text>
</comment>
<keyword evidence="13" id="KW-1185">Reference proteome</keyword>
<name>A0ABD2PR39_9PLAT</name>
<organism evidence="12 13">
    <name type="scientific">Cichlidogyrus casuarinus</name>
    <dbReference type="NCBI Taxonomy" id="1844966"/>
    <lineage>
        <taxon>Eukaryota</taxon>
        <taxon>Metazoa</taxon>
        <taxon>Spiralia</taxon>
        <taxon>Lophotrochozoa</taxon>
        <taxon>Platyhelminthes</taxon>
        <taxon>Monogenea</taxon>
        <taxon>Monopisthocotylea</taxon>
        <taxon>Dactylogyridea</taxon>
        <taxon>Ancyrocephalidae</taxon>
        <taxon>Cichlidogyrus</taxon>
    </lineage>
</organism>
<dbReference type="EMBL" id="JBJKFK010004229">
    <property type="protein sequence ID" value="KAL3309162.1"/>
    <property type="molecule type" value="Genomic_DNA"/>
</dbReference>
<dbReference type="InterPro" id="IPR010977">
    <property type="entry name" value="Aromatic_deC"/>
</dbReference>
<sequence>VCATLGTTGICSFDHLDEICQVCSDYSNIWLHVDAAYAGSAFICPEYREKWFHSRQKIDSFVFNPSKWLMAGFDCTAFWVADATALHNTFNVNPLYLRHSMSSKAVDFMHWQIPLSRRFRALKLWFVLRYYGVRGLQNHIRKGVQLAEHFASLVQSDSRFELTAPQALGLVAFRLKGPDEINETLLNQINGQGLIHMVPAKFRDRYTLRFVITSPKTTFKNVEHDWKIIQGWAKILMSKIKALIPSQPSLKGAMSDIVEDREDAFYPSSPYHKRVLFKLTRFQSPFELHSLLMSNVTSKESMSKIVNGSFSATIDNEHAIDKFVVQLTRTVNLQKQQQSISNRLHLSNTTLDKQRLKADSFRSARLNSLDSKIDSIIKFVEEEIPDDSEPDN</sequence>
<evidence type="ECO:0000256" key="11">
    <source>
        <dbReference type="RuleBase" id="RU000382"/>
    </source>
</evidence>
<dbReference type="Proteomes" id="UP001626550">
    <property type="component" value="Unassembled WGS sequence"/>
</dbReference>
<dbReference type="Gene3D" id="3.40.640.10">
    <property type="entry name" value="Type I PLP-dependent aspartate aminotransferase-like (Major domain)"/>
    <property type="match status" value="1"/>
</dbReference>
<evidence type="ECO:0000256" key="6">
    <source>
        <dbReference type="ARBA" id="ARBA00022793"/>
    </source>
</evidence>
<evidence type="ECO:0000256" key="8">
    <source>
        <dbReference type="ARBA" id="ARBA00023239"/>
    </source>
</evidence>
<evidence type="ECO:0000313" key="12">
    <source>
        <dbReference type="EMBL" id="KAL3309162.1"/>
    </source>
</evidence>
<accession>A0ABD2PR39</accession>
<protein>
    <recommendedName>
        <fullName evidence="9">Histidine decarboxylase</fullName>
        <ecNumber evidence="4">4.1.1.22</ecNumber>
    </recommendedName>
</protein>
<evidence type="ECO:0000256" key="7">
    <source>
        <dbReference type="ARBA" id="ARBA00022898"/>
    </source>
</evidence>
<dbReference type="InterPro" id="IPR015421">
    <property type="entry name" value="PyrdxlP-dep_Trfase_major"/>
</dbReference>
<evidence type="ECO:0000256" key="3">
    <source>
        <dbReference type="ARBA" id="ARBA00011738"/>
    </source>
</evidence>
<dbReference type="InterPro" id="IPR015424">
    <property type="entry name" value="PyrdxlP-dep_Trfase"/>
</dbReference>
<dbReference type="SUPFAM" id="SSF53383">
    <property type="entry name" value="PLP-dependent transferases"/>
    <property type="match status" value="1"/>
</dbReference>
<gene>
    <name evidence="12" type="ORF">Ciccas_012292</name>
</gene>
<dbReference type="InterPro" id="IPR015422">
    <property type="entry name" value="PyrdxlP-dep_Trfase_small"/>
</dbReference>
<dbReference type="GO" id="GO:0042423">
    <property type="term" value="P:catecholamine biosynthetic process"/>
    <property type="evidence" value="ECO:0007669"/>
    <property type="project" value="UniProtKB-KW"/>
</dbReference>
<evidence type="ECO:0000256" key="1">
    <source>
        <dbReference type="ARBA" id="ARBA00001933"/>
    </source>
</evidence>
<keyword evidence="6" id="KW-0210">Decarboxylase</keyword>
<dbReference type="GO" id="GO:0016831">
    <property type="term" value="F:carboxy-lyase activity"/>
    <property type="evidence" value="ECO:0007669"/>
    <property type="project" value="UniProtKB-KW"/>
</dbReference>
<dbReference type="PANTHER" id="PTHR11999">
    <property type="entry name" value="GROUP II PYRIDOXAL-5-PHOSPHATE DECARBOXYLASE"/>
    <property type="match status" value="1"/>
</dbReference>
<comment type="cofactor">
    <cofactor evidence="1 10 11">
        <name>pyridoxal 5'-phosphate</name>
        <dbReference type="ChEBI" id="CHEBI:597326"/>
    </cofactor>
</comment>
<keyword evidence="8 11" id="KW-0456">Lyase</keyword>